<organism evidence="2 3">
    <name type="scientific">Candidatus Manganitrophus noduliformans</name>
    <dbReference type="NCBI Taxonomy" id="2606439"/>
    <lineage>
        <taxon>Bacteria</taxon>
        <taxon>Pseudomonadati</taxon>
        <taxon>Nitrospirota</taxon>
        <taxon>Nitrospiria</taxon>
        <taxon>Candidatus Troglogloeales</taxon>
        <taxon>Candidatus Manganitrophaceae</taxon>
        <taxon>Candidatus Manganitrophus</taxon>
    </lineage>
</organism>
<sequence length="90" mass="10295">MIFMIPIPPTRKGDCHHTPQEEAEGPADHPHRLQDFGLAGDVKIVLHFLRNPMALPPPPSHLRGGLVQDRRLRRLNQNAPDQLPPKRCFW</sequence>
<accession>A0A7X6ID53</accession>
<dbReference type="AlphaFoldDB" id="A0A7X6ID53"/>
<evidence type="ECO:0000256" key="1">
    <source>
        <dbReference type="SAM" id="MobiDB-lite"/>
    </source>
</evidence>
<evidence type="ECO:0000313" key="2">
    <source>
        <dbReference type="EMBL" id="NKE73541.1"/>
    </source>
</evidence>
<feature type="region of interest" description="Disordered" evidence="1">
    <location>
        <begin position="1"/>
        <end position="30"/>
    </location>
</feature>
<dbReference type="EMBL" id="VTOW01000008">
    <property type="protein sequence ID" value="NKE73541.1"/>
    <property type="molecule type" value="Genomic_DNA"/>
</dbReference>
<proteinExistence type="predicted"/>
<evidence type="ECO:0000313" key="3">
    <source>
        <dbReference type="Proteomes" id="UP000534783"/>
    </source>
</evidence>
<gene>
    <name evidence="2" type="ORF">MNODULE_22530</name>
</gene>
<reference evidence="2 3" key="1">
    <citation type="journal article" date="2020" name="Nature">
        <title>Bacterial chemolithoautotrophy via manganese oxidation.</title>
        <authorList>
            <person name="Yu H."/>
            <person name="Leadbetter J.R."/>
        </authorList>
    </citation>
    <scope>NUCLEOTIDE SEQUENCE [LARGE SCALE GENOMIC DNA]</scope>
    <source>
        <strain evidence="2 3">Mn-1</strain>
    </source>
</reference>
<dbReference type="Proteomes" id="UP000534783">
    <property type="component" value="Unassembled WGS sequence"/>
</dbReference>
<comment type="caution">
    <text evidence="2">The sequence shown here is derived from an EMBL/GenBank/DDBJ whole genome shotgun (WGS) entry which is preliminary data.</text>
</comment>
<feature type="compositionally biased region" description="Basic and acidic residues" evidence="1">
    <location>
        <begin position="11"/>
        <end position="30"/>
    </location>
</feature>
<name>A0A7X6ID53_9BACT</name>
<dbReference type="RefSeq" id="WP_168063501.1">
    <property type="nucleotide sequence ID" value="NZ_VTOW01000008.1"/>
</dbReference>
<protein>
    <submittedName>
        <fullName evidence="2">Uncharacterized protein</fullName>
    </submittedName>
</protein>
<keyword evidence="3" id="KW-1185">Reference proteome</keyword>